<dbReference type="Pfam" id="PF13527">
    <property type="entry name" value="Acetyltransf_9"/>
    <property type="match status" value="1"/>
</dbReference>
<gene>
    <name evidence="2" type="ORF">RYX45_07415</name>
</gene>
<dbReference type="PANTHER" id="PTHR37817:SF1">
    <property type="entry name" value="N-ACETYLTRANSFERASE EIS"/>
    <property type="match status" value="1"/>
</dbReference>
<dbReference type="Proteomes" id="UP001285636">
    <property type="component" value="Unassembled WGS sequence"/>
</dbReference>
<dbReference type="EMBL" id="JAWJAY010000001">
    <property type="protein sequence ID" value="MDV2885004.1"/>
    <property type="molecule type" value="Genomic_DNA"/>
</dbReference>
<dbReference type="CDD" id="cd04301">
    <property type="entry name" value="NAT_SF"/>
    <property type="match status" value="1"/>
</dbReference>
<dbReference type="Gene3D" id="3.40.630.30">
    <property type="match status" value="2"/>
</dbReference>
<protein>
    <submittedName>
        <fullName evidence="2">GNAT family N-acetyltransferase</fullName>
        <ecNumber evidence="2">2.3.1.-</ecNumber>
    </submittedName>
</protein>
<dbReference type="RefSeq" id="WP_323466418.1">
    <property type="nucleotide sequence ID" value="NZ_CP144224.1"/>
</dbReference>
<reference evidence="2" key="1">
    <citation type="submission" date="2023-10" db="EMBL/GenBank/DDBJ databases">
        <title>Screening of Alkalihalophilus pseudofirmusBZ-TG-HK211 and Its Alleviation of Salt Stress on Rapeseed Growth.</title>
        <authorList>
            <person name="Zhao B."/>
            <person name="Guo T."/>
        </authorList>
    </citation>
    <scope>NUCLEOTIDE SEQUENCE</scope>
    <source>
        <strain evidence="2">BZ-TG-HK211</strain>
    </source>
</reference>
<sequence>MNIKVLQSAQYLEAINLSEYAFQYKVSKERIEELKERMHQHHIVYGINEDKKLASKLHLLPHQIYLQGNKWKMGGVAGVATYPEYRRSGHVKALLHHSLCEMREKGMTISMLHPFSVPFYRSYGWELFTNRLMTTLKKNDLKRIGNTAGSIKRFATEEEHPDLTEVYNTYANQFSGMLIREAYWWKTVVKDMNIAVYYDEAKSPKGYLLYTMKESKMEVEEFIALNAEARTGLWNFICQHDSMIEEVSLTTHERESLFFALNEPRVKAKVKPYFMVRIVDVEAFIANYEWGHTKLAEPLTIHVTDSFAEWNNQSFLFNKKGIKSQKPNKEGVTLTVQSLAALCFGYKRPAELNASGLLDATDEQLNQLELLIPQSTPYFYDFF</sequence>
<dbReference type="InterPro" id="IPR025559">
    <property type="entry name" value="Eis_dom"/>
</dbReference>
<dbReference type="AlphaFoldDB" id="A0AAJ2NL55"/>
<keyword evidence="2" id="KW-0808">Transferase</keyword>
<name>A0AAJ2NL55_ALKPS</name>
<dbReference type="InterPro" id="IPR016181">
    <property type="entry name" value="Acyl_CoA_acyltransferase"/>
</dbReference>
<accession>A0AAJ2NL55</accession>
<dbReference type="SUPFAM" id="SSF55729">
    <property type="entry name" value="Acyl-CoA N-acyltransferases (Nat)"/>
    <property type="match status" value="1"/>
</dbReference>
<dbReference type="InterPro" id="IPR051554">
    <property type="entry name" value="Acetyltransferase_Eis"/>
</dbReference>
<dbReference type="SUPFAM" id="SSF55718">
    <property type="entry name" value="SCP-like"/>
    <property type="match status" value="1"/>
</dbReference>
<dbReference type="PROSITE" id="PS51186">
    <property type="entry name" value="GNAT"/>
    <property type="match status" value="1"/>
</dbReference>
<organism evidence="2 3">
    <name type="scientific">Alkalihalophilus pseudofirmus</name>
    <name type="common">Bacillus pseudofirmus</name>
    <dbReference type="NCBI Taxonomy" id="79885"/>
    <lineage>
        <taxon>Bacteria</taxon>
        <taxon>Bacillati</taxon>
        <taxon>Bacillota</taxon>
        <taxon>Bacilli</taxon>
        <taxon>Bacillales</taxon>
        <taxon>Bacillaceae</taxon>
        <taxon>Alkalihalophilus</taxon>
    </lineage>
</organism>
<evidence type="ECO:0000313" key="2">
    <source>
        <dbReference type="EMBL" id="MDV2885004.1"/>
    </source>
</evidence>
<dbReference type="Pfam" id="PF13530">
    <property type="entry name" value="SCP2_2"/>
    <property type="match status" value="1"/>
</dbReference>
<evidence type="ECO:0000259" key="1">
    <source>
        <dbReference type="PROSITE" id="PS51186"/>
    </source>
</evidence>
<dbReference type="Gene3D" id="3.30.1050.10">
    <property type="entry name" value="SCP2 sterol-binding domain"/>
    <property type="match status" value="1"/>
</dbReference>
<dbReference type="EC" id="2.3.1.-" evidence="2"/>
<dbReference type="GO" id="GO:0030649">
    <property type="term" value="P:aminoglycoside antibiotic catabolic process"/>
    <property type="evidence" value="ECO:0007669"/>
    <property type="project" value="TreeGrafter"/>
</dbReference>
<comment type="caution">
    <text evidence="2">The sequence shown here is derived from an EMBL/GenBank/DDBJ whole genome shotgun (WGS) entry which is preliminary data.</text>
</comment>
<dbReference type="InterPro" id="IPR036527">
    <property type="entry name" value="SCP2_sterol-bd_dom_sf"/>
</dbReference>
<dbReference type="Pfam" id="PF17668">
    <property type="entry name" value="Acetyltransf_17"/>
    <property type="match status" value="1"/>
</dbReference>
<evidence type="ECO:0000313" key="3">
    <source>
        <dbReference type="Proteomes" id="UP001285636"/>
    </source>
</evidence>
<dbReference type="PANTHER" id="PTHR37817">
    <property type="entry name" value="N-ACETYLTRANSFERASE EIS"/>
    <property type="match status" value="1"/>
</dbReference>
<proteinExistence type="predicted"/>
<feature type="domain" description="N-acetyltransferase" evidence="1">
    <location>
        <begin position="1"/>
        <end position="142"/>
    </location>
</feature>
<dbReference type="InterPro" id="IPR041380">
    <property type="entry name" value="Acetyltransf_17"/>
</dbReference>
<keyword evidence="2" id="KW-0012">Acyltransferase</keyword>
<dbReference type="InterPro" id="IPR000182">
    <property type="entry name" value="GNAT_dom"/>
</dbReference>
<dbReference type="GO" id="GO:0034069">
    <property type="term" value="F:aminoglycoside N-acetyltransferase activity"/>
    <property type="evidence" value="ECO:0007669"/>
    <property type="project" value="TreeGrafter"/>
</dbReference>